<keyword evidence="1" id="KW-0812">Transmembrane</keyword>
<dbReference type="Gene3D" id="3.55.50.30">
    <property type="match status" value="1"/>
</dbReference>
<keyword evidence="1" id="KW-1133">Transmembrane helix</keyword>
<feature type="domain" description="FecR protein" evidence="2">
    <location>
        <begin position="125"/>
        <end position="221"/>
    </location>
</feature>
<name>A0ABW5M248_9BACT</name>
<dbReference type="PANTHER" id="PTHR30273">
    <property type="entry name" value="PERIPLASMIC SIGNAL SENSOR AND SIGMA FACTOR ACTIVATOR FECR-RELATED"/>
    <property type="match status" value="1"/>
</dbReference>
<feature type="domain" description="Protein FecR C-terminal" evidence="3">
    <location>
        <begin position="266"/>
        <end position="330"/>
    </location>
</feature>
<dbReference type="Proteomes" id="UP001597469">
    <property type="component" value="Unassembled WGS sequence"/>
</dbReference>
<evidence type="ECO:0000256" key="1">
    <source>
        <dbReference type="SAM" id="Phobius"/>
    </source>
</evidence>
<dbReference type="InterPro" id="IPR032508">
    <property type="entry name" value="FecR_C"/>
</dbReference>
<evidence type="ECO:0000313" key="4">
    <source>
        <dbReference type="EMBL" id="MFD2571122.1"/>
    </source>
</evidence>
<keyword evidence="1" id="KW-0472">Membrane</keyword>
<dbReference type="PIRSF" id="PIRSF018266">
    <property type="entry name" value="FecR"/>
    <property type="match status" value="1"/>
</dbReference>
<proteinExistence type="predicted"/>
<dbReference type="InterPro" id="IPR012373">
    <property type="entry name" value="Ferrdict_sens_TM"/>
</dbReference>
<dbReference type="InterPro" id="IPR006860">
    <property type="entry name" value="FecR"/>
</dbReference>
<dbReference type="Pfam" id="PF04773">
    <property type="entry name" value="FecR"/>
    <property type="match status" value="1"/>
</dbReference>
<evidence type="ECO:0000259" key="3">
    <source>
        <dbReference type="Pfam" id="PF16344"/>
    </source>
</evidence>
<dbReference type="PANTHER" id="PTHR30273:SF2">
    <property type="entry name" value="PROTEIN FECR"/>
    <property type="match status" value="1"/>
</dbReference>
<keyword evidence="5" id="KW-1185">Reference proteome</keyword>
<reference evidence="5" key="1">
    <citation type="journal article" date="2019" name="Int. J. Syst. Evol. Microbiol.">
        <title>The Global Catalogue of Microorganisms (GCM) 10K type strain sequencing project: providing services to taxonomists for standard genome sequencing and annotation.</title>
        <authorList>
            <consortium name="The Broad Institute Genomics Platform"/>
            <consortium name="The Broad Institute Genome Sequencing Center for Infectious Disease"/>
            <person name="Wu L."/>
            <person name="Ma J."/>
        </authorList>
    </citation>
    <scope>NUCLEOTIDE SEQUENCE [LARGE SCALE GENOMIC DNA]</scope>
    <source>
        <strain evidence="5">KCTC 42805</strain>
    </source>
</reference>
<accession>A0ABW5M248</accession>
<feature type="transmembrane region" description="Helical" evidence="1">
    <location>
        <begin position="96"/>
        <end position="119"/>
    </location>
</feature>
<dbReference type="Pfam" id="PF16344">
    <property type="entry name" value="FecR_C"/>
    <property type="match status" value="1"/>
</dbReference>
<dbReference type="Gene3D" id="2.60.120.1440">
    <property type="match status" value="1"/>
</dbReference>
<dbReference type="RefSeq" id="WP_381522373.1">
    <property type="nucleotide sequence ID" value="NZ_JBHULN010000005.1"/>
</dbReference>
<evidence type="ECO:0000259" key="2">
    <source>
        <dbReference type="Pfam" id="PF04773"/>
    </source>
</evidence>
<gene>
    <name evidence="4" type="ORF">ACFSUS_10785</name>
</gene>
<protein>
    <submittedName>
        <fullName evidence="4">FecR family protein</fullName>
    </submittedName>
</protein>
<sequence>MNHENYTVDDFLMDDQFLAYCRGSDPAAVAFWETWQSGKPPNLVAFEKAKRLHNVLSGQKPRLDESLQELETLIHNQNQPAQVIPMPVPRRSRVTFQWWAVAASVLVVSTLSWLGYQYWNNQYVTYKTAYNQRQSIQLPDGSTVTLNSHSVLRHRRNAFSEDGRSVELEGEGYFSVRHLTTHAPFRVRTNGAFDVQVLGTEFSVYDRPALHRVVLNTGRVQVDFHDKRADVILQPGQLIETSDTVQPTKPRTVRADQYNAWLRNQLVFENTSLSEAIRTVEEQFGVKVQVEGVDLKNRTVTGILPINEPETVLNALAELAQLNIRQKDNVFVLSRQ</sequence>
<evidence type="ECO:0000313" key="5">
    <source>
        <dbReference type="Proteomes" id="UP001597469"/>
    </source>
</evidence>
<dbReference type="EMBL" id="JBHULN010000005">
    <property type="protein sequence ID" value="MFD2571122.1"/>
    <property type="molecule type" value="Genomic_DNA"/>
</dbReference>
<organism evidence="4 5">
    <name type="scientific">Spirosoma soli</name>
    <dbReference type="NCBI Taxonomy" id="1770529"/>
    <lineage>
        <taxon>Bacteria</taxon>
        <taxon>Pseudomonadati</taxon>
        <taxon>Bacteroidota</taxon>
        <taxon>Cytophagia</taxon>
        <taxon>Cytophagales</taxon>
        <taxon>Cytophagaceae</taxon>
        <taxon>Spirosoma</taxon>
    </lineage>
</organism>
<comment type="caution">
    <text evidence="4">The sequence shown here is derived from an EMBL/GenBank/DDBJ whole genome shotgun (WGS) entry which is preliminary data.</text>
</comment>